<comment type="catalytic activity">
    <reaction evidence="16">
        <text>12-(9Z-hexadecenoyloxy)-octadecanoate + H2O = 12-hydroxyoctadecanoate + (9Z)-hexadecenoate + H(+)</text>
        <dbReference type="Rhea" id="RHEA:52072"/>
        <dbReference type="ChEBI" id="CHEBI:15377"/>
        <dbReference type="ChEBI" id="CHEBI:15378"/>
        <dbReference type="ChEBI" id="CHEBI:32372"/>
        <dbReference type="ChEBI" id="CHEBI:84201"/>
        <dbReference type="ChEBI" id="CHEBI:136312"/>
    </reaction>
    <physiologicalReaction direction="left-to-right" evidence="16">
        <dbReference type="Rhea" id="RHEA:52073"/>
    </physiologicalReaction>
</comment>
<evidence type="ECO:0000256" key="17">
    <source>
        <dbReference type="SAM" id="Phobius"/>
    </source>
</evidence>
<evidence type="ECO:0000256" key="3">
    <source>
        <dbReference type="ARBA" id="ARBA00009300"/>
    </source>
</evidence>
<evidence type="ECO:0000256" key="4">
    <source>
        <dbReference type="ARBA" id="ARBA00022692"/>
    </source>
</evidence>
<dbReference type="GO" id="GO:0012505">
    <property type="term" value="C:endomembrane system"/>
    <property type="evidence" value="ECO:0007669"/>
    <property type="project" value="UniProtKB-SubCell"/>
</dbReference>
<dbReference type="PANTHER" id="PTHR10989">
    <property type="entry name" value="ANDROGEN-INDUCED PROTEIN 1-RELATED"/>
    <property type="match status" value="1"/>
</dbReference>
<evidence type="ECO:0000256" key="2">
    <source>
        <dbReference type="ARBA" id="ARBA00004127"/>
    </source>
</evidence>
<protein>
    <submittedName>
        <fullName evidence="18">Uncharacterized protein</fullName>
    </submittedName>
</protein>
<keyword evidence="4 17" id="KW-0812">Transmembrane</keyword>
<feature type="transmembrane region" description="Helical" evidence="17">
    <location>
        <begin position="91"/>
        <end position="112"/>
    </location>
</feature>
<evidence type="ECO:0000256" key="16">
    <source>
        <dbReference type="ARBA" id="ARBA00049428"/>
    </source>
</evidence>
<comment type="catalytic activity">
    <reaction evidence="10">
        <text>12-octadecanoyloxy-octadecanoate + H2O = 12-hydroxyoctadecanoate + octadecanoate + H(+)</text>
        <dbReference type="Rhea" id="RHEA:52080"/>
        <dbReference type="ChEBI" id="CHEBI:15377"/>
        <dbReference type="ChEBI" id="CHEBI:15378"/>
        <dbReference type="ChEBI" id="CHEBI:25629"/>
        <dbReference type="ChEBI" id="CHEBI:84201"/>
        <dbReference type="ChEBI" id="CHEBI:136330"/>
    </reaction>
    <physiologicalReaction direction="left-to-right" evidence="10">
        <dbReference type="Rhea" id="RHEA:52081"/>
    </physiologicalReaction>
</comment>
<feature type="transmembrane region" description="Helical" evidence="17">
    <location>
        <begin position="163"/>
        <end position="181"/>
    </location>
</feature>
<evidence type="ECO:0000256" key="11">
    <source>
        <dbReference type="ARBA" id="ARBA00048701"/>
    </source>
</evidence>
<comment type="catalytic activity">
    <reaction evidence="9">
        <text>9-hexadecanoyloxy-octadecanoate + H2O = 9-hydroxy-octadecanoate + hexadecanoate + H(+)</text>
        <dbReference type="Rhea" id="RHEA:52052"/>
        <dbReference type="ChEBI" id="CHEBI:7896"/>
        <dbReference type="ChEBI" id="CHEBI:15377"/>
        <dbReference type="ChEBI" id="CHEBI:15378"/>
        <dbReference type="ChEBI" id="CHEBI:83670"/>
        <dbReference type="ChEBI" id="CHEBI:136286"/>
    </reaction>
    <physiologicalReaction direction="left-to-right" evidence="9">
        <dbReference type="Rhea" id="RHEA:52053"/>
    </physiologicalReaction>
</comment>
<evidence type="ECO:0000256" key="6">
    <source>
        <dbReference type="ARBA" id="ARBA00023136"/>
    </source>
</evidence>
<evidence type="ECO:0000256" key="1">
    <source>
        <dbReference type="ARBA" id="ARBA00000923"/>
    </source>
</evidence>
<dbReference type="EMBL" id="GECZ01021644">
    <property type="protein sequence ID" value="JAS48125.1"/>
    <property type="molecule type" value="Transcribed_RNA"/>
</dbReference>
<evidence type="ECO:0000256" key="14">
    <source>
        <dbReference type="ARBA" id="ARBA00049296"/>
    </source>
</evidence>
<comment type="similarity">
    <text evidence="3">Belongs to the AIG1 family.</text>
</comment>
<comment type="catalytic activity">
    <reaction evidence="15">
        <text>13-(9Z-hexadecenoyloxy)-octadecanoate + H2O = 13-hydroxy-octadecanoate + (9Z)-hexadecenoate + H(+)</text>
        <dbReference type="Rhea" id="RHEA:52076"/>
        <dbReference type="ChEBI" id="CHEBI:15377"/>
        <dbReference type="ChEBI" id="CHEBI:15378"/>
        <dbReference type="ChEBI" id="CHEBI:32372"/>
        <dbReference type="ChEBI" id="CHEBI:136304"/>
        <dbReference type="ChEBI" id="CHEBI:136315"/>
    </reaction>
    <physiologicalReaction direction="left-to-right" evidence="15">
        <dbReference type="Rhea" id="RHEA:52077"/>
    </physiologicalReaction>
</comment>
<evidence type="ECO:0000256" key="8">
    <source>
        <dbReference type="ARBA" id="ARBA00047427"/>
    </source>
</evidence>
<evidence type="ECO:0000256" key="10">
    <source>
        <dbReference type="ARBA" id="ARBA00048680"/>
    </source>
</evidence>
<comment type="catalytic activity">
    <reaction evidence="1">
        <text>9-(9Z-hexadecenoyloxy)-octadecanoate + H2O = (9Z)-hexadecenoate + 9-hydroxy-octadecanoate + H(+)</text>
        <dbReference type="Rhea" id="RHEA:52068"/>
        <dbReference type="ChEBI" id="CHEBI:15377"/>
        <dbReference type="ChEBI" id="CHEBI:15378"/>
        <dbReference type="ChEBI" id="CHEBI:32372"/>
        <dbReference type="ChEBI" id="CHEBI:136286"/>
        <dbReference type="ChEBI" id="CHEBI:136309"/>
    </reaction>
    <physiologicalReaction direction="left-to-right" evidence="1">
        <dbReference type="Rhea" id="RHEA:52069"/>
    </physiologicalReaction>
</comment>
<evidence type="ECO:0000256" key="13">
    <source>
        <dbReference type="ARBA" id="ARBA00049221"/>
    </source>
</evidence>
<evidence type="ECO:0000313" key="18">
    <source>
        <dbReference type="EMBL" id="JAS48125.1"/>
    </source>
</evidence>
<keyword evidence="5 17" id="KW-1133">Transmembrane helix</keyword>
<comment type="catalytic activity">
    <reaction evidence="12">
        <text>9-(9Z-octadecenoyloxy)-octadecanoate + H2O = 9-hydroxy-octadecanoate + (9Z)-octadecenoate + H(+)</text>
        <dbReference type="Rhea" id="RHEA:52048"/>
        <dbReference type="ChEBI" id="CHEBI:15377"/>
        <dbReference type="ChEBI" id="CHEBI:15378"/>
        <dbReference type="ChEBI" id="CHEBI:30823"/>
        <dbReference type="ChEBI" id="CHEBI:136282"/>
        <dbReference type="ChEBI" id="CHEBI:136286"/>
    </reaction>
    <physiologicalReaction direction="left-to-right" evidence="12">
        <dbReference type="Rhea" id="RHEA:52049"/>
    </physiologicalReaction>
</comment>
<dbReference type="AlphaFoldDB" id="A0A1B6FD58"/>
<comment type="catalytic activity">
    <reaction evidence="13">
        <text>9-octadecanoyloxy-octadecanoate + H2O = 9-hydroxy-octadecanoate + octadecanoate + H(+)</text>
        <dbReference type="Rhea" id="RHEA:52096"/>
        <dbReference type="ChEBI" id="CHEBI:15377"/>
        <dbReference type="ChEBI" id="CHEBI:15378"/>
        <dbReference type="ChEBI" id="CHEBI:25629"/>
        <dbReference type="ChEBI" id="CHEBI:136286"/>
        <dbReference type="ChEBI" id="CHEBI:136373"/>
    </reaction>
    <physiologicalReaction direction="left-to-right" evidence="13">
        <dbReference type="Rhea" id="RHEA:52097"/>
    </physiologicalReaction>
</comment>
<reference evidence="18" key="1">
    <citation type="submission" date="2015-11" db="EMBL/GenBank/DDBJ databases">
        <title>De novo transcriptome assembly of four potential Pierce s Disease insect vectors from Arizona vineyards.</title>
        <authorList>
            <person name="Tassone E.E."/>
        </authorList>
    </citation>
    <scope>NUCLEOTIDE SEQUENCE</scope>
</reference>
<comment type="catalytic activity">
    <reaction evidence="8">
        <text>13-octadecanoyloxy-octadecanoate + H2O = 13-hydroxy-octadecanoate + octadecanoate + H(+)</text>
        <dbReference type="Rhea" id="RHEA:52084"/>
        <dbReference type="ChEBI" id="CHEBI:15377"/>
        <dbReference type="ChEBI" id="CHEBI:15378"/>
        <dbReference type="ChEBI" id="CHEBI:25629"/>
        <dbReference type="ChEBI" id="CHEBI:136304"/>
        <dbReference type="ChEBI" id="CHEBI:136335"/>
    </reaction>
    <physiologicalReaction direction="left-to-right" evidence="8">
        <dbReference type="Rhea" id="RHEA:52085"/>
    </physiologicalReaction>
</comment>
<dbReference type="GO" id="GO:0016020">
    <property type="term" value="C:membrane"/>
    <property type="evidence" value="ECO:0007669"/>
    <property type="project" value="InterPro"/>
</dbReference>
<feature type="transmembrane region" description="Helical" evidence="17">
    <location>
        <begin position="132"/>
        <end position="151"/>
    </location>
</feature>
<accession>A0A1B6FD58</accession>
<feature type="transmembrane region" description="Helical" evidence="17">
    <location>
        <begin position="12"/>
        <end position="38"/>
    </location>
</feature>
<evidence type="ECO:0000256" key="12">
    <source>
        <dbReference type="ARBA" id="ARBA00048800"/>
    </source>
</evidence>
<evidence type="ECO:0000256" key="15">
    <source>
        <dbReference type="ARBA" id="ARBA00049322"/>
    </source>
</evidence>
<feature type="transmembrane region" description="Helical" evidence="17">
    <location>
        <begin position="201"/>
        <end position="218"/>
    </location>
</feature>
<comment type="catalytic activity">
    <reaction evidence="11">
        <text>12-(9Z-octadecenoyloxy)-octadecanoate + H2O = 12-hydroxyoctadecanoate + (9Z)-octadecenoate + H(+)</text>
        <dbReference type="Rhea" id="RHEA:52060"/>
        <dbReference type="ChEBI" id="CHEBI:15377"/>
        <dbReference type="ChEBI" id="CHEBI:15378"/>
        <dbReference type="ChEBI" id="CHEBI:30823"/>
        <dbReference type="ChEBI" id="CHEBI:84201"/>
        <dbReference type="ChEBI" id="CHEBI:136302"/>
    </reaction>
    <physiologicalReaction direction="left-to-right" evidence="11">
        <dbReference type="Rhea" id="RHEA:52061"/>
    </physiologicalReaction>
</comment>
<name>A0A1B6FD58_9HEMI</name>
<gene>
    <name evidence="18" type="ORF">g.42355</name>
</gene>
<dbReference type="Pfam" id="PF04750">
    <property type="entry name" value="Far-17a_AIG1"/>
    <property type="match status" value="1"/>
</dbReference>
<feature type="transmembrane region" description="Helical" evidence="17">
    <location>
        <begin position="58"/>
        <end position="79"/>
    </location>
</feature>
<organism evidence="18">
    <name type="scientific">Cuerna arida</name>
    <dbReference type="NCBI Taxonomy" id="1464854"/>
    <lineage>
        <taxon>Eukaryota</taxon>
        <taxon>Metazoa</taxon>
        <taxon>Ecdysozoa</taxon>
        <taxon>Arthropoda</taxon>
        <taxon>Hexapoda</taxon>
        <taxon>Insecta</taxon>
        <taxon>Pterygota</taxon>
        <taxon>Neoptera</taxon>
        <taxon>Paraneoptera</taxon>
        <taxon>Hemiptera</taxon>
        <taxon>Auchenorrhyncha</taxon>
        <taxon>Membracoidea</taxon>
        <taxon>Cicadellidae</taxon>
        <taxon>Cicadellinae</taxon>
        <taxon>Proconiini</taxon>
        <taxon>Cuerna</taxon>
    </lineage>
</organism>
<comment type="catalytic activity">
    <reaction evidence="14">
        <text>13-(9Z-octadecenoyloxy)-octadecanoate + H2O = 13-hydroxy-octadecanoate + (9Z)-octadecenoate + H(+)</text>
        <dbReference type="Rhea" id="RHEA:52064"/>
        <dbReference type="ChEBI" id="CHEBI:15377"/>
        <dbReference type="ChEBI" id="CHEBI:15378"/>
        <dbReference type="ChEBI" id="CHEBI:30823"/>
        <dbReference type="ChEBI" id="CHEBI:136303"/>
        <dbReference type="ChEBI" id="CHEBI:136304"/>
    </reaction>
    <physiologicalReaction direction="left-to-right" evidence="14">
        <dbReference type="Rhea" id="RHEA:52065"/>
    </physiologicalReaction>
</comment>
<keyword evidence="6 17" id="KW-0472">Membrane</keyword>
<comment type="subcellular location">
    <subcellularLocation>
        <location evidence="2">Endomembrane system</location>
        <topology evidence="2">Multi-pass membrane protein</topology>
    </subcellularLocation>
</comment>
<evidence type="ECO:0000256" key="7">
    <source>
        <dbReference type="ARBA" id="ARBA00047368"/>
    </source>
</evidence>
<evidence type="ECO:0000256" key="9">
    <source>
        <dbReference type="ARBA" id="ARBA00047863"/>
    </source>
</evidence>
<evidence type="ECO:0000256" key="5">
    <source>
        <dbReference type="ARBA" id="ARBA00022989"/>
    </source>
</evidence>
<dbReference type="InterPro" id="IPR006838">
    <property type="entry name" value="ADTRP_AIG1"/>
</dbReference>
<dbReference type="PANTHER" id="PTHR10989:SF16">
    <property type="entry name" value="AT02829P-RELATED"/>
    <property type="match status" value="1"/>
</dbReference>
<sequence length="242" mass="27834">MESARKTGTYKAVITIFHIVAAILFSYSVYYDFTFVVVPKDVAPIMSAFGGKFKFLTFWNAIMQSLYYTICCIIDIFVSDPSQSKVAKIKDFIHSSLAFPVAMFVGVTFWGLYAVDRDLVLPKAMDPYFPTWLNHIMHTNIMFFTTLELFLTYRKYPSRPKGLLALIVFQLTYISWMHYVHYKSGFWVYNVFNVLNLPQRAAFIIACVLLACAFYFIGEKINSIVWDKPKNKAGGELTEISP</sequence>
<comment type="catalytic activity">
    <reaction evidence="7">
        <text>12-hexadecanoyloxy-octadecanoate + H2O = 12-hydroxyoctadecanoate + hexadecanoate + H(+)</text>
        <dbReference type="Rhea" id="RHEA:52056"/>
        <dbReference type="ChEBI" id="CHEBI:7896"/>
        <dbReference type="ChEBI" id="CHEBI:15377"/>
        <dbReference type="ChEBI" id="CHEBI:15378"/>
        <dbReference type="ChEBI" id="CHEBI:83677"/>
        <dbReference type="ChEBI" id="CHEBI:84201"/>
    </reaction>
    <physiologicalReaction direction="left-to-right" evidence="7">
        <dbReference type="Rhea" id="RHEA:52057"/>
    </physiologicalReaction>
</comment>
<proteinExistence type="inferred from homology"/>